<dbReference type="PANTHER" id="PTHR43289:SF34">
    <property type="entry name" value="SERINE_THREONINE-PROTEIN KINASE YBDM-RELATED"/>
    <property type="match status" value="1"/>
</dbReference>
<evidence type="ECO:0000256" key="5">
    <source>
        <dbReference type="PROSITE-ProRule" id="PRU10141"/>
    </source>
</evidence>
<evidence type="ECO:0000256" key="3">
    <source>
        <dbReference type="ARBA" id="ARBA00022777"/>
    </source>
</evidence>
<evidence type="ECO:0000259" key="6">
    <source>
        <dbReference type="PROSITE" id="PS50011"/>
    </source>
</evidence>
<sequence length="355" mass="37943">MTLSSGTRVGQYEITTAIGAGGMGEVYRATDTRLGRTVAIKILPEAFADDADRRARFEREAKILAALNHPNIAQVYGFEDRALVMELLEGTTLRGRLEAGALPVRKAVEYAVQIARGLAAAHERGIVHRDLKPENVHAPQWTPDGTQLSFTAGQQAKRLDVATERSTDVPAQYAEYAANGRMLTPTGTPGRWAIGAAGAEDASTTPLLEPSKAGESFISGHWLPDGQHFVFVHVQAGVPSRVELGAIDGSGPSVLVDNAITPIVVAGHLLYVRGDRLMAQGFDLARRAVVGTPAVLAEGLDVTANQGAGYSASDRVVAYSGRRGTAIPADVDGPRRPRALERERRRGLFERRALA</sequence>
<keyword evidence="2 5" id="KW-0547">Nucleotide-binding</keyword>
<keyword evidence="4 5" id="KW-0067">ATP-binding</keyword>
<organism evidence="7 8">
    <name type="scientific">Luteitalea pratensis</name>
    <dbReference type="NCBI Taxonomy" id="1855912"/>
    <lineage>
        <taxon>Bacteria</taxon>
        <taxon>Pseudomonadati</taxon>
        <taxon>Acidobacteriota</taxon>
        <taxon>Vicinamibacteria</taxon>
        <taxon>Vicinamibacterales</taxon>
        <taxon>Vicinamibacteraceae</taxon>
        <taxon>Luteitalea</taxon>
    </lineage>
</organism>
<dbReference type="InterPro" id="IPR017441">
    <property type="entry name" value="Protein_kinase_ATP_BS"/>
</dbReference>
<reference evidence="7 8" key="1">
    <citation type="journal article" date="2016" name="Genome Announc.">
        <title>First Complete Genome Sequence of a Subdivision 6 Acidobacterium Strain.</title>
        <authorList>
            <person name="Huang S."/>
            <person name="Vieira S."/>
            <person name="Bunk B."/>
            <person name="Riedel T."/>
            <person name="Sproer C."/>
            <person name="Overmann J."/>
        </authorList>
    </citation>
    <scope>NUCLEOTIDE SEQUENCE [LARGE SCALE GENOMIC DNA]</scope>
    <source>
        <strain evidence="8">DSM 100886 HEG_-6_39</strain>
    </source>
</reference>
<dbReference type="STRING" id="1855912.LuPra_01598"/>
<dbReference type="PROSITE" id="PS00107">
    <property type="entry name" value="PROTEIN_KINASE_ATP"/>
    <property type="match status" value="1"/>
</dbReference>
<dbReference type="KEGG" id="abac:LuPra_01598"/>
<dbReference type="PANTHER" id="PTHR43289">
    <property type="entry name" value="MITOGEN-ACTIVATED PROTEIN KINASE KINASE KINASE 20-RELATED"/>
    <property type="match status" value="1"/>
</dbReference>
<dbReference type="Proteomes" id="UP000076079">
    <property type="component" value="Chromosome"/>
</dbReference>
<keyword evidence="1 7" id="KW-0808">Transferase</keyword>
<keyword evidence="3 7" id="KW-0418">Kinase</keyword>
<accession>A0A143PK04</accession>
<evidence type="ECO:0000256" key="2">
    <source>
        <dbReference type="ARBA" id="ARBA00022741"/>
    </source>
</evidence>
<dbReference type="GO" id="GO:0005524">
    <property type="term" value="F:ATP binding"/>
    <property type="evidence" value="ECO:0007669"/>
    <property type="project" value="UniProtKB-UniRule"/>
</dbReference>
<dbReference type="AlphaFoldDB" id="A0A143PK04"/>
<dbReference type="PROSITE" id="PS50011">
    <property type="entry name" value="PROTEIN_KINASE_DOM"/>
    <property type="match status" value="1"/>
</dbReference>
<dbReference type="SUPFAM" id="SSF56112">
    <property type="entry name" value="Protein kinase-like (PK-like)"/>
    <property type="match status" value="1"/>
</dbReference>
<dbReference type="EC" id="2.7.11.1" evidence="7"/>
<evidence type="ECO:0000313" key="7">
    <source>
        <dbReference type="EMBL" id="AMY08398.1"/>
    </source>
</evidence>
<dbReference type="SMART" id="SM00220">
    <property type="entry name" value="S_TKc"/>
    <property type="match status" value="1"/>
</dbReference>
<name>A0A143PK04_LUTPR</name>
<dbReference type="CDD" id="cd14014">
    <property type="entry name" value="STKc_PknB_like"/>
    <property type="match status" value="1"/>
</dbReference>
<evidence type="ECO:0000313" key="8">
    <source>
        <dbReference type="Proteomes" id="UP000076079"/>
    </source>
</evidence>
<dbReference type="OrthoDB" id="9788659at2"/>
<reference evidence="8" key="2">
    <citation type="submission" date="2016-04" db="EMBL/GenBank/DDBJ databases">
        <title>First Complete Genome Sequence of a Subdivision 6 Acidobacterium.</title>
        <authorList>
            <person name="Huang S."/>
            <person name="Vieira S."/>
            <person name="Bunk B."/>
            <person name="Riedel T."/>
            <person name="Sproeer C."/>
            <person name="Overmann J."/>
        </authorList>
    </citation>
    <scope>NUCLEOTIDE SEQUENCE [LARGE SCALE GENOMIC DNA]</scope>
    <source>
        <strain evidence="8">DSM 100886 HEG_-6_39</strain>
    </source>
</reference>
<keyword evidence="8" id="KW-1185">Reference proteome</keyword>
<evidence type="ECO:0000256" key="1">
    <source>
        <dbReference type="ARBA" id="ARBA00022679"/>
    </source>
</evidence>
<dbReference type="GO" id="GO:0004674">
    <property type="term" value="F:protein serine/threonine kinase activity"/>
    <property type="evidence" value="ECO:0007669"/>
    <property type="project" value="UniProtKB-EC"/>
</dbReference>
<evidence type="ECO:0000256" key="4">
    <source>
        <dbReference type="ARBA" id="ARBA00022840"/>
    </source>
</evidence>
<dbReference type="PATRIC" id="fig|1813736.3.peg.1658"/>
<protein>
    <submittedName>
        <fullName evidence="7">Serine/threonine-protein kinase PknA</fullName>
        <ecNumber evidence="7">2.7.11.1</ecNumber>
    </submittedName>
</protein>
<feature type="domain" description="Protein kinase" evidence="6">
    <location>
        <begin position="12"/>
        <end position="355"/>
    </location>
</feature>
<gene>
    <name evidence="7" type="primary">pknA_1</name>
    <name evidence="7" type="ORF">LuPra_01598</name>
</gene>
<dbReference type="SUPFAM" id="SSF82171">
    <property type="entry name" value="DPP6 N-terminal domain-like"/>
    <property type="match status" value="1"/>
</dbReference>
<dbReference type="Gene3D" id="3.30.200.20">
    <property type="entry name" value="Phosphorylase Kinase, domain 1"/>
    <property type="match status" value="1"/>
</dbReference>
<dbReference type="RefSeq" id="WP_110170247.1">
    <property type="nucleotide sequence ID" value="NZ_CP015136.1"/>
</dbReference>
<proteinExistence type="predicted"/>
<feature type="binding site" evidence="5">
    <location>
        <position position="41"/>
    </location>
    <ligand>
        <name>ATP</name>
        <dbReference type="ChEBI" id="CHEBI:30616"/>
    </ligand>
</feature>
<dbReference type="InterPro" id="IPR000719">
    <property type="entry name" value="Prot_kinase_dom"/>
</dbReference>
<dbReference type="EMBL" id="CP015136">
    <property type="protein sequence ID" value="AMY08398.1"/>
    <property type="molecule type" value="Genomic_DNA"/>
</dbReference>
<dbReference type="Gene3D" id="1.10.510.10">
    <property type="entry name" value="Transferase(Phosphotransferase) domain 1"/>
    <property type="match status" value="1"/>
</dbReference>
<dbReference type="InterPro" id="IPR011009">
    <property type="entry name" value="Kinase-like_dom_sf"/>
</dbReference>
<dbReference type="Pfam" id="PF00069">
    <property type="entry name" value="Pkinase"/>
    <property type="match status" value="1"/>
</dbReference>